<organism evidence="2 3">
    <name type="scientific">Pleomorphomonas diazotrophica</name>
    <dbReference type="NCBI Taxonomy" id="1166257"/>
    <lineage>
        <taxon>Bacteria</taxon>
        <taxon>Pseudomonadati</taxon>
        <taxon>Pseudomonadota</taxon>
        <taxon>Alphaproteobacteria</taxon>
        <taxon>Hyphomicrobiales</taxon>
        <taxon>Pleomorphomonadaceae</taxon>
        <taxon>Pleomorphomonas</taxon>
    </lineage>
</organism>
<comment type="caution">
    <text evidence="2">The sequence shown here is derived from an EMBL/GenBank/DDBJ whole genome shotgun (WGS) entry which is preliminary data.</text>
</comment>
<feature type="transmembrane region" description="Helical" evidence="1">
    <location>
        <begin position="958"/>
        <end position="977"/>
    </location>
</feature>
<feature type="transmembrane region" description="Helical" evidence="1">
    <location>
        <begin position="390"/>
        <end position="414"/>
    </location>
</feature>
<dbReference type="Pfam" id="PF00873">
    <property type="entry name" value="ACR_tran"/>
    <property type="match status" value="1"/>
</dbReference>
<keyword evidence="1" id="KW-0472">Membrane</keyword>
<evidence type="ECO:0000256" key="1">
    <source>
        <dbReference type="SAM" id="Phobius"/>
    </source>
</evidence>
<dbReference type="AlphaFoldDB" id="A0A1I4VF14"/>
<dbReference type="Gene3D" id="1.20.1640.10">
    <property type="entry name" value="Multidrug efflux transporter AcrB transmembrane domain"/>
    <property type="match status" value="2"/>
</dbReference>
<feature type="transmembrane region" description="Helical" evidence="1">
    <location>
        <begin position="514"/>
        <end position="541"/>
    </location>
</feature>
<dbReference type="Gene3D" id="3.30.70.1320">
    <property type="entry name" value="Multidrug efflux transporter AcrB pore domain like"/>
    <property type="match status" value="1"/>
</dbReference>
<feature type="transmembrane region" description="Helical" evidence="1">
    <location>
        <begin position="881"/>
        <end position="903"/>
    </location>
</feature>
<dbReference type="PRINTS" id="PR00702">
    <property type="entry name" value="ACRIFLAVINRP"/>
</dbReference>
<reference evidence="2 3" key="1">
    <citation type="submission" date="2017-12" db="EMBL/GenBank/DDBJ databases">
        <title>Anaerobic carbon monoxide metabolism by Pleomorphomonas carboxyditropha sp. nov., a new mesophilic hydrogenogenic carboxidotroph.</title>
        <authorList>
            <person name="Esquivel-Elizondo S."/>
            <person name="Krajmalnik-Brown R."/>
        </authorList>
    </citation>
    <scope>NUCLEOTIDE SEQUENCE [LARGE SCALE GENOMIC DNA]</scope>
    <source>
        <strain evidence="2 3">R5-392</strain>
    </source>
</reference>
<evidence type="ECO:0000313" key="2">
    <source>
        <dbReference type="EMBL" id="PKR90059.1"/>
    </source>
</evidence>
<keyword evidence="1" id="KW-1133">Transmembrane helix</keyword>
<dbReference type="SUPFAM" id="SSF82714">
    <property type="entry name" value="Multidrug efflux transporter AcrB TolC docking domain, DN and DC subdomains"/>
    <property type="match status" value="2"/>
</dbReference>
<dbReference type="SUPFAM" id="SSF82866">
    <property type="entry name" value="Multidrug efflux transporter AcrB transmembrane domain"/>
    <property type="match status" value="2"/>
</dbReference>
<dbReference type="Gene3D" id="3.30.70.1430">
    <property type="entry name" value="Multidrug efflux transporter AcrB pore domain"/>
    <property type="match status" value="2"/>
</dbReference>
<proteinExistence type="predicted"/>
<feature type="transmembrane region" description="Helical" evidence="1">
    <location>
        <begin position="364"/>
        <end position="384"/>
    </location>
</feature>
<feature type="transmembrane region" description="Helical" evidence="1">
    <location>
        <begin position="341"/>
        <end position="359"/>
    </location>
</feature>
<feature type="transmembrane region" description="Helical" evidence="1">
    <location>
        <begin position="466"/>
        <end position="493"/>
    </location>
</feature>
<dbReference type="EMBL" id="PJNW01000002">
    <property type="protein sequence ID" value="PKR90059.1"/>
    <property type="molecule type" value="Genomic_DNA"/>
</dbReference>
<dbReference type="PANTHER" id="PTHR32063">
    <property type="match status" value="1"/>
</dbReference>
<name>A0A1I4VF14_9HYPH</name>
<accession>A0A1I4VF14</accession>
<feature type="transmembrane region" description="Helical" evidence="1">
    <location>
        <begin position="983"/>
        <end position="1007"/>
    </location>
</feature>
<dbReference type="Proteomes" id="UP000233491">
    <property type="component" value="Unassembled WGS sequence"/>
</dbReference>
<feature type="transmembrane region" description="Helical" evidence="1">
    <location>
        <begin position="435"/>
        <end position="454"/>
    </location>
</feature>
<dbReference type="SUPFAM" id="SSF82693">
    <property type="entry name" value="Multidrug efflux transporter AcrB pore domain, PN1, PN2, PC1 and PC2 subdomains"/>
    <property type="match status" value="3"/>
</dbReference>
<protein>
    <submittedName>
        <fullName evidence="2">ACR family transporter</fullName>
    </submittedName>
</protein>
<gene>
    <name evidence="2" type="ORF">CXZ10_01315</name>
</gene>
<dbReference type="Gene3D" id="3.30.2090.10">
    <property type="entry name" value="Multidrug efflux transporter AcrB TolC docking domain, DN and DC subdomains"/>
    <property type="match status" value="2"/>
</dbReference>
<dbReference type="GO" id="GO:0042910">
    <property type="term" value="F:xenobiotic transmembrane transporter activity"/>
    <property type="evidence" value="ECO:0007669"/>
    <property type="project" value="TreeGrafter"/>
</dbReference>
<dbReference type="PANTHER" id="PTHR32063:SF64">
    <property type="entry name" value="ACRB_ACRD_ACRF FAMILY PROTEIN"/>
    <property type="match status" value="1"/>
</dbReference>
<feature type="transmembrane region" description="Helical" evidence="1">
    <location>
        <begin position="909"/>
        <end position="930"/>
    </location>
</feature>
<dbReference type="OrthoDB" id="9798415at2"/>
<dbReference type="InterPro" id="IPR001036">
    <property type="entry name" value="Acrflvin-R"/>
</dbReference>
<dbReference type="InterPro" id="IPR027463">
    <property type="entry name" value="AcrB_DN_DC_subdom"/>
</dbReference>
<dbReference type="GO" id="GO:0005886">
    <property type="term" value="C:plasma membrane"/>
    <property type="evidence" value="ECO:0007669"/>
    <property type="project" value="TreeGrafter"/>
</dbReference>
<sequence length="1024" mass="110794">MNKGFNLSTWAIGNRSLILYFMLVISLAGAWCYTGLGRGEDPSFTIKTMVVVAQWPGATIEETLKQVTERIERKLQETPHLDYVKSYTQAGVTTIFVTLQGSAPKDEVPDIWYQVRKKVGDIKDTLPQGTLGPWFNDEFGDTYGIVYGFTSDGFSSRELRDQVEDIRSRLLQIPDVSKIEMLGVQDERIYVEFSSDQIAGLGLDKTSLIAALMAQNAIAPAGVVETSAEKILVRTSGGFKSEKDILAVNFAANGRLIRLGDIAKVTRGPSDPPQPLFRVNGKEGIGLAISMRDGGDVLVLGENIRAAMAAITADLPVGIETHEVADQAATVEHAVGEFTEALWEAIGIVLIVSVVSLGFRAGSIVALSIPLVLAIVFIAMQILGIDLQRISLGALIIALGLLVDDAMITIESMITRLERGESKEAAASFAYRSTAYPRLAGTLVTIAGFVPIGFAKSMAGEYTFSIFAVVGIALIASWFVAALFSPLLGVWILKAPKGAHHEAGNGPILRAFRGVLTAVMTWRWATIGVTLLVLAVAVYGMRFVPEQFFPSSDRPELLVDLKLPQNASIEASRDISARIDKMLAEDDDVEHFSTYVGRGAVRFYLPMDLQLPNDFFAQSVVVTKGLAERDRVKAKVERALTEDFPNVIGRVYPLELGPPVGWPIQYRVSGPSEDKVREIAFRVAAAMNADGRVQKINYDWMEPVRTLQIHVDQDQARLLGLSSLQVSQAINATVSGGTVTQVRDDIYLVNVVIRAKADERMSLSTIRTLQVPLQNGKSVPLSQVARVDYGLESPLMWRRDRRPTLTIEADTAPGAMPASVVEALSGPIQDISASLPQGYRIDVGGAVEESGKSQASVMAVVPLMLLLMVTILMVQLRSFNGVFMVLSVAPLGVIGVVMALFVAQKPLGFVAMLGILALVGMIARNSVILIDQIEQEKRAGLDPWNAVIEAAVVRFRPILLTASAAILGMIPIAPTIFWGPMAFAIIGGLAGATVLTLLFLPALYVAWHRIRPVPAIPVGQAEAT</sequence>
<dbReference type="Gene3D" id="3.30.70.1440">
    <property type="entry name" value="Multidrug efflux transporter AcrB pore domain"/>
    <property type="match status" value="1"/>
</dbReference>
<dbReference type="RefSeq" id="WP_101287155.1">
    <property type="nucleotide sequence ID" value="NZ_FOUQ01000011.1"/>
</dbReference>
<keyword evidence="3" id="KW-1185">Reference proteome</keyword>
<keyword evidence="1" id="KW-0812">Transmembrane</keyword>
<evidence type="ECO:0000313" key="3">
    <source>
        <dbReference type="Proteomes" id="UP000233491"/>
    </source>
</evidence>
<feature type="transmembrane region" description="Helical" evidence="1">
    <location>
        <begin position="855"/>
        <end position="874"/>
    </location>
</feature>